<reference evidence="3 4" key="1">
    <citation type="submission" date="2019-10" db="EMBL/GenBank/DDBJ databases">
        <authorList>
            <person name="Nie G."/>
            <person name="Ming H."/>
            <person name="Yi B."/>
        </authorList>
    </citation>
    <scope>NUCLEOTIDE SEQUENCE [LARGE SCALE GENOMIC DNA]</scope>
    <source>
        <strain evidence="3 4">CFH 90414</strain>
    </source>
</reference>
<dbReference type="SUPFAM" id="SSF56281">
    <property type="entry name" value="Metallo-hydrolase/oxidoreductase"/>
    <property type="match status" value="2"/>
</dbReference>
<dbReference type="GO" id="GO:0016787">
    <property type="term" value="F:hydrolase activity"/>
    <property type="evidence" value="ECO:0007669"/>
    <property type="project" value="UniProtKB-KW"/>
</dbReference>
<gene>
    <name evidence="3" type="ORF">GE115_02640</name>
</gene>
<keyword evidence="4" id="KW-1185">Reference proteome</keyword>
<feature type="domain" description="Metallo-beta-lactamase" evidence="2">
    <location>
        <begin position="16"/>
        <end position="215"/>
    </location>
</feature>
<dbReference type="CDD" id="cd06262">
    <property type="entry name" value="metallo-hydrolase-like_MBL-fold"/>
    <property type="match status" value="2"/>
</dbReference>
<protein>
    <submittedName>
        <fullName evidence="3">MBL fold metallo-hydrolase</fullName>
    </submittedName>
</protein>
<dbReference type="EMBL" id="WJIF01000001">
    <property type="protein sequence ID" value="MRG58775.1"/>
    <property type="molecule type" value="Genomic_DNA"/>
</dbReference>
<dbReference type="PANTHER" id="PTHR43084">
    <property type="entry name" value="PERSULFIDE DIOXYGENASE ETHE1"/>
    <property type="match status" value="1"/>
</dbReference>
<keyword evidence="3" id="KW-0378">Hydrolase</keyword>
<evidence type="ECO:0000313" key="3">
    <source>
        <dbReference type="EMBL" id="MRG58775.1"/>
    </source>
</evidence>
<evidence type="ECO:0000256" key="1">
    <source>
        <dbReference type="SAM" id="MobiDB-lite"/>
    </source>
</evidence>
<dbReference type="PANTHER" id="PTHR43084:SF1">
    <property type="entry name" value="PERSULFIDE DIOXYGENASE ETHE1, MITOCHONDRIAL"/>
    <property type="match status" value="1"/>
</dbReference>
<dbReference type="InterPro" id="IPR051682">
    <property type="entry name" value="Mito_Persulfide_Diox"/>
</dbReference>
<evidence type="ECO:0000259" key="2">
    <source>
        <dbReference type="SMART" id="SM00849"/>
    </source>
</evidence>
<dbReference type="AlphaFoldDB" id="A0A6I2F058"/>
<feature type="region of interest" description="Disordered" evidence="1">
    <location>
        <begin position="619"/>
        <end position="650"/>
    </location>
</feature>
<evidence type="ECO:0000313" key="4">
    <source>
        <dbReference type="Proteomes" id="UP000431080"/>
    </source>
</evidence>
<dbReference type="RefSeq" id="WP_153683199.1">
    <property type="nucleotide sequence ID" value="NZ_WJIF01000001.1"/>
</dbReference>
<name>A0A6I2F058_9MICO</name>
<dbReference type="InterPro" id="IPR036866">
    <property type="entry name" value="RibonucZ/Hydroxyglut_hydro"/>
</dbReference>
<dbReference type="Proteomes" id="UP000431080">
    <property type="component" value="Unassembled WGS sequence"/>
</dbReference>
<dbReference type="Pfam" id="PF00753">
    <property type="entry name" value="Lactamase_B"/>
    <property type="match status" value="2"/>
</dbReference>
<dbReference type="GO" id="GO:0050313">
    <property type="term" value="F:sulfur dioxygenase activity"/>
    <property type="evidence" value="ECO:0007669"/>
    <property type="project" value="TreeGrafter"/>
</dbReference>
<dbReference type="GO" id="GO:0070813">
    <property type="term" value="P:hydrogen sulfide metabolic process"/>
    <property type="evidence" value="ECO:0007669"/>
    <property type="project" value="TreeGrafter"/>
</dbReference>
<dbReference type="SMART" id="SM00849">
    <property type="entry name" value="Lactamase_B"/>
    <property type="match status" value="2"/>
</dbReference>
<dbReference type="Gene3D" id="3.60.15.10">
    <property type="entry name" value="Ribonuclease Z/Hydroxyacylglutathione hydrolase-like"/>
    <property type="match status" value="2"/>
</dbReference>
<dbReference type="InterPro" id="IPR001279">
    <property type="entry name" value="Metallo-B-lactamas"/>
</dbReference>
<comment type="caution">
    <text evidence="3">The sequence shown here is derived from an EMBL/GenBank/DDBJ whole genome shotgun (WGS) entry which is preliminary data.</text>
</comment>
<sequence length="650" mass="71681">MTPVEIARGIWRIADTCAVYLIIDPDKPSGERDAIAIDFGSGRALDHLAELGIRSLTDVLMTHHHRDQGQGLPRAVAIGARIHVPPVEVELFEQVELMWEGRQLDNDYNLRQDRFSLLESVPVHATVPEYRALVFEAATLRVLPAPGHTIGSVAYLLERDGERIAFTGDLIYAPGKVWSLAATQWSYRFNEGPAMTVLSCILLEREKPSMLAPSHGDVIRDAQAALARLADAMQDYVDRRSAEPCNLADLLDHPFVTLAPHLLLNRTSMSSSYVLLSDTGEALVVDYGYDMSTGIAPGQERAARRPWLASLAALRRDHGVTKITVALPTHYHDDHVAGMPLLRDVEGTQLWVPENVAPTMANPWREDLPCQWYDPIVADRVLALDAPFRWNEYEFTAHALPGHTLYAVAYSLVVDGITVAFTGDQTERLDDPDSHRDITNYQYRNLFRLGDYTRSAALFQRIAPGLIASGHWDPRWTDAAYFDSLVQLGQETDAVHRGLLPLDDISIGPDGQTARIVPYRAQARCGETLNFAVRVRNPLPAEAAVRLSVVVPPDWQSSEHEFVTRLASGDDVTIEFSVVAATPGRRQRMAVDVTIGELLLGQHAEALVDVVAVDADAAAPTAGAARTDRPDEDGPATPTAQQRASPRRSR</sequence>
<dbReference type="GO" id="GO:0006749">
    <property type="term" value="P:glutathione metabolic process"/>
    <property type="evidence" value="ECO:0007669"/>
    <property type="project" value="TreeGrafter"/>
</dbReference>
<proteinExistence type="predicted"/>
<organism evidence="3 4">
    <name type="scientific">Agromyces agglutinans</name>
    <dbReference type="NCBI Taxonomy" id="2662258"/>
    <lineage>
        <taxon>Bacteria</taxon>
        <taxon>Bacillati</taxon>
        <taxon>Actinomycetota</taxon>
        <taxon>Actinomycetes</taxon>
        <taxon>Micrococcales</taxon>
        <taxon>Microbacteriaceae</taxon>
        <taxon>Agromyces</taxon>
    </lineage>
</organism>
<feature type="domain" description="Metallo-beta-lactamase" evidence="2">
    <location>
        <begin position="269"/>
        <end position="471"/>
    </location>
</feature>
<accession>A0A6I2F058</accession>